<evidence type="ECO:0000256" key="3">
    <source>
        <dbReference type="ARBA" id="ARBA00022989"/>
    </source>
</evidence>
<feature type="transmembrane region" description="Helical" evidence="6">
    <location>
        <begin position="73"/>
        <end position="91"/>
    </location>
</feature>
<dbReference type="OrthoDB" id="10266980at2759"/>
<dbReference type="WBParaSite" id="DME_0001067101-mRNA-1">
    <property type="protein sequence ID" value="DME_0001067101-mRNA-1"/>
    <property type="gene ID" value="DME_0001067101"/>
</dbReference>
<dbReference type="GO" id="GO:0055091">
    <property type="term" value="P:phospholipid homeostasis"/>
    <property type="evidence" value="ECO:0007669"/>
    <property type="project" value="TreeGrafter"/>
</dbReference>
<dbReference type="PANTHER" id="PTHR13439:SF4">
    <property type="entry name" value="TLC DOMAIN-CONTAINING PROTEIN"/>
    <property type="match status" value="1"/>
</dbReference>
<keyword evidence="2 5" id="KW-0812">Transmembrane</keyword>
<comment type="subcellular location">
    <subcellularLocation>
        <location evidence="1">Membrane</location>
        <topology evidence="1">Multi-pass membrane protein</topology>
    </subcellularLocation>
</comment>
<evidence type="ECO:0000256" key="2">
    <source>
        <dbReference type="ARBA" id="ARBA00022692"/>
    </source>
</evidence>
<reference evidence="11" key="1">
    <citation type="submission" date="2017-02" db="UniProtKB">
        <authorList>
            <consortium name="WormBaseParasite"/>
        </authorList>
    </citation>
    <scope>IDENTIFICATION</scope>
</reference>
<evidence type="ECO:0000313" key="9">
    <source>
        <dbReference type="Proteomes" id="UP000038040"/>
    </source>
</evidence>
<dbReference type="GO" id="GO:0071709">
    <property type="term" value="P:membrane assembly"/>
    <property type="evidence" value="ECO:0007669"/>
    <property type="project" value="TreeGrafter"/>
</dbReference>
<dbReference type="EMBL" id="UYYG01000282">
    <property type="protein sequence ID" value="VDN54115.1"/>
    <property type="molecule type" value="Genomic_DNA"/>
</dbReference>
<dbReference type="STRING" id="318479.A0A0N4URI9"/>
<evidence type="ECO:0000256" key="1">
    <source>
        <dbReference type="ARBA" id="ARBA00004141"/>
    </source>
</evidence>
<keyword evidence="3 6" id="KW-1133">Transmembrane helix</keyword>
<dbReference type="Proteomes" id="UP000274756">
    <property type="component" value="Unassembled WGS sequence"/>
</dbReference>
<evidence type="ECO:0000256" key="6">
    <source>
        <dbReference type="SAM" id="Phobius"/>
    </source>
</evidence>
<name>A0A0N4URI9_DRAME</name>
<evidence type="ECO:0000256" key="5">
    <source>
        <dbReference type="PROSITE-ProRule" id="PRU00205"/>
    </source>
</evidence>
<sequence>MLAHCSMRLSTDFDKNIKSEMRLPPFADIFNASFRIPFFLYFILFQTIGYYIRKYAWKNYSGFRQYRLRNLTVCLIHSMISGGWSFIFMIFNPTVMFKDTLHWYRSWATHLPILSVAYFVCDSLDMLRHELSRWTIELLIHHLGSILVFLSAILPRKFIPYAYWALLMEVNSIFLHLRSLMQITGYGLIKSRLFQLIRYTNLLTFLIFRFAVQIWQIHWALVNCHSFHLYYLFVAAGGGSFFFVLNIILFSRILASDGFLGEYGRSHIAINRFVLNCPFVETNQDVRTRLK</sequence>
<evidence type="ECO:0000256" key="4">
    <source>
        <dbReference type="ARBA" id="ARBA00023136"/>
    </source>
</evidence>
<accession>A0A0N4URI9</accession>
<protein>
    <submittedName>
        <fullName evidence="11">TLC domain-containing protein</fullName>
    </submittedName>
</protein>
<dbReference type="InterPro" id="IPR006634">
    <property type="entry name" value="TLC-dom"/>
</dbReference>
<organism evidence="9 11">
    <name type="scientific">Dracunculus medinensis</name>
    <name type="common">Guinea worm</name>
    <dbReference type="NCBI Taxonomy" id="318479"/>
    <lineage>
        <taxon>Eukaryota</taxon>
        <taxon>Metazoa</taxon>
        <taxon>Ecdysozoa</taxon>
        <taxon>Nematoda</taxon>
        <taxon>Chromadorea</taxon>
        <taxon>Rhabditida</taxon>
        <taxon>Spirurina</taxon>
        <taxon>Dracunculoidea</taxon>
        <taxon>Dracunculidae</taxon>
        <taxon>Dracunculus</taxon>
    </lineage>
</organism>
<dbReference type="GO" id="GO:0097035">
    <property type="term" value="P:regulation of membrane lipid distribution"/>
    <property type="evidence" value="ECO:0007669"/>
    <property type="project" value="TreeGrafter"/>
</dbReference>
<feature type="transmembrane region" description="Helical" evidence="6">
    <location>
        <begin position="228"/>
        <end position="250"/>
    </location>
</feature>
<evidence type="ECO:0000259" key="7">
    <source>
        <dbReference type="PROSITE" id="PS50922"/>
    </source>
</evidence>
<reference evidence="8 10" key="2">
    <citation type="submission" date="2018-11" db="EMBL/GenBank/DDBJ databases">
        <authorList>
            <consortium name="Pathogen Informatics"/>
        </authorList>
    </citation>
    <scope>NUCLEOTIDE SEQUENCE [LARGE SCALE GENOMIC DNA]</scope>
</reference>
<dbReference type="PROSITE" id="PS50922">
    <property type="entry name" value="TLC"/>
    <property type="match status" value="1"/>
</dbReference>
<gene>
    <name evidence="8" type="ORF">DME_LOCUS4088</name>
</gene>
<feature type="transmembrane region" description="Helical" evidence="6">
    <location>
        <begin position="32"/>
        <end position="52"/>
    </location>
</feature>
<proteinExistence type="predicted"/>
<dbReference type="InterPro" id="IPR050846">
    <property type="entry name" value="TLCD"/>
</dbReference>
<dbReference type="Pfam" id="PF03798">
    <property type="entry name" value="TRAM_LAG1_CLN8"/>
    <property type="match status" value="1"/>
</dbReference>
<feature type="domain" description="TLC" evidence="7">
    <location>
        <begin position="63"/>
        <end position="262"/>
    </location>
</feature>
<keyword evidence="4 5" id="KW-0472">Membrane</keyword>
<evidence type="ECO:0000313" key="10">
    <source>
        <dbReference type="Proteomes" id="UP000274756"/>
    </source>
</evidence>
<dbReference type="SMART" id="SM00724">
    <property type="entry name" value="TLC"/>
    <property type="match status" value="1"/>
</dbReference>
<dbReference type="GO" id="GO:0007009">
    <property type="term" value="P:plasma membrane organization"/>
    <property type="evidence" value="ECO:0007669"/>
    <property type="project" value="TreeGrafter"/>
</dbReference>
<dbReference type="AlphaFoldDB" id="A0A0N4URI9"/>
<dbReference type="GO" id="GO:0005886">
    <property type="term" value="C:plasma membrane"/>
    <property type="evidence" value="ECO:0007669"/>
    <property type="project" value="TreeGrafter"/>
</dbReference>
<feature type="transmembrane region" description="Helical" evidence="6">
    <location>
        <begin position="202"/>
        <end position="222"/>
    </location>
</feature>
<dbReference type="Proteomes" id="UP000038040">
    <property type="component" value="Unplaced"/>
</dbReference>
<dbReference type="PANTHER" id="PTHR13439">
    <property type="entry name" value="CT120 PROTEIN"/>
    <property type="match status" value="1"/>
</dbReference>
<evidence type="ECO:0000313" key="8">
    <source>
        <dbReference type="EMBL" id="VDN54115.1"/>
    </source>
</evidence>
<feature type="transmembrane region" description="Helical" evidence="6">
    <location>
        <begin position="161"/>
        <end position="181"/>
    </location>
</feature>
<keyword evidence="10" id="KW-1185">Reference proteome</keyword>
<evidence type="ECO:0000313" key="11">
    <source>
        <dbReference type="WBParaSite" id="DME_0001067101-mRNA-1"/>
    </source>
</evidence>